<dbReference type="SMART" id="SM00387">
    <property type="entry name" value="HATPase_c"/>
    <property type="match status" value="1"/>
</dbReference>
<evidence type="ECO:0000256" key="5">
    <source>
        <dbReference type="ARBA" id="ARBA00022553"/>
    </source>
</evidence>
<dbReference type="Gene3D" id="3.30.565.10">
    <property type="entry name" value="Histidine kinase-like ATPase, C-terminal domain"/>
    <property type="match status" value="1"/>
</dbReference>
<dbReference type="SMART" id="SM00388">
    <property type="entry name" value="HisKA"/>
    <property type="match status" value="1"/>
</dbReference>
<dbReference type="Gene3D" id="6.10.340.10">
    <property type="match status" value="1"/>
</dbReference>
<gene>
    <name evidence="17" type="ORF">AAY24_00450</name>
</gene>
<evidence type="ECO:0000256" key="10">
    <source>
        <dbReference type="ARBA" id="ARBA00022840"/>
    </source>
</evidence>
<feature type="domain" description="Histidine kinase" evidence="15">
    <location>
        <begin position="277"/>
        <end position="484"/>
    </location>
</feature>
<evidence type="ECO:0000259" key="15">
    <source>
        <dbReference type="PROSITE" id="PS50109"/>
    </source>
</evidence>
<keyword evidence="11 14" id="KW-1133">Transmembrane helix</keyword>
<evidence type="ECO:0000256" key="14">
    <source>
        <dbReference type="SAM" id="Phobius"/>
    </source>
</evidence>
<sequence length="486" mass="53997">MDAPLFSAASVRRRQRRWIPRPFYTLRVRLIISVALVHVVLMGLFTWEAVERQSHELRLEMVNQGRSLASMMVVASTNALLAEDLASLAEVTRRVGVREDVAYGEVVDMRGFVLASTREGRVGRMVGPMIERNDRFPLAADDRVLDLREDVLIGKDRVGFVLLGLSTINLDNALVDTRNRGIQYILLALVIGSVAAWLLSLAVTRNLRDLTQAAKKIGAGDLNVRVNVPGQDETGTLARAFNLMAASLQRSSRQMEQEHRKRTEAERLACVGEMAASIAHEIRNPMVALINSVKLLEDSQLPAGDRAAVVDIVNTESSRLQRILDDFLMFSRLPMPKLESGDLKTLVEQTIGLIGQDPRYGEGVQFECRYEADNHCRFDSDLMRQVLLNLIMNAIQAINGEGKLIIRLQREQDHLNVSIVDSGRGIPEDMVSEVTKPFFTSRKDGTGLGLPVVQRILAQHGTALSITSLEGYGTEMAFDLEVTSDE</sequence>
<evidence type="ECO:0000256" key="7">
    <source>
        <dbReference type="ARBA" id="ARBA00022692"/>
    </source>
</evidence>
<keyword evidence="8" id="KW-0547">Nucleotide-binding</keyword>
<accession>A0A0F7JTV3</accession>
<dbReference type="InterPro" id="IPR005467">
    <property type="entry name" value="His_kinase_dom"/>
</dbReference>
<dbReference type="EC" id="2.7.13.3" evidence="3"/>
<dbReference type="Pfam" id="PF02518">
    <property type="entry name" value="HATPase_c"/>
    <property type="match status" value="1"/>
</dbReference>
<protein>
    <recommendedName>
        <fullName evidence="3">histidine kinase</fullName>
        <ecNumber evidence="3">2.7.13.3</ecNumber>
    </recommendedName>
</protein>
<name>A0A0F7JTV3_9GAMM</name>
<evidence type="ECO:0000313" key="17">
    <source>
        <dbReference type="EMBL" id="AKH19067.1"/>
    </source>
</evidence>
<dbReference type="GO" id="GO:0000155">
    <property type="term" value="F:phosphorelay sensor kinase activity"/>
    <property type="evidence" value="ECO:0007669"/>
    <property type="project" value="InterPro"/>
</dbReference>
<dbReference type="AlphaFoldDB" id="A0A0F7JTV3"/>
<feature type="transmembrane region" description="Helical" evidence="14">
    <location>
        <begin position="26"/>
        <end position="47"/>
    </location>
</feature>
<keyword evidence="9" id="KW-0418">Kinase</keyword>
<dbReference type="CDD" id="cd00082">
    <property type="entry name" value="HisKA"/>
    <property type="match status" value="1"/>
</dbReference>
<comment type="subcellular location">
    <subcellularLocation>
        <location evidence="2">Cell membrane</location>
        <topology evidence="2">Multi-pass membrane protein</topology>
    </subcellularLocation>
</comment>
<dbReference type="PRINTS" id="PR00344">
    <property type="entry name" value="BCTRLSENSOR"/>
</dbReference>
<evidence type="ECO:0000259" key="16">
    <source>
        <dbReference type="PROSITE" id="PS50885"/>
    </source>
</evidence>
<dbReference type="GO" id="GO:0005524">
    <property type="term" value="F:ATP binding"/>
    <property type="evidence" value="ECO:0007669"/>
    <property type="project" value="UniProtKB-KW"/>
</dbReference>
<keyword evidence="5" id="KW-0597">Phosphoprotein</keyword>
<evidence type="ECO:0000256" key="2">
    <source>
        <dbReference type="ARBA" id="ARBA00004651"/>
    </source>
</evidence>
<dbReference type="InterPro" id="IPR003661">
    <property type="entry name" value="HisK_dim/P_dom"/>
</dbReference>
<dbReference type="InterPro" id="IPR003594">
    <property type="entry name" value="HATPase_dom"/>
</dbReference>
<dbReference type="Pfam" id="PF00672">
    <property type="entry name" value="HAMP"/>
    <property type="match status" value="1"/>
</dbReference>
<evidence type="ECO:0000256" key="11">
    <source>
        <dbReference type="ARBA" id="ARBA00022989"/>
    </source>
</evidence>
<evidence type="ECO:0000256" key="4">
    <source>
        <dbReference type="ARBA" id="ARBA00022475"/>
    </source>
</evidence>
<organism evidence="17 18">
    <name type="scientific">Sedimenticola thiotaurini</name>
    <dbReference type="NCBI Taxonomy" id="1543721"/>
    <lineage>
        <taxon>Bacteria</taxon>
        <taxon>Pseudomonadati</taxon>
        <taxon>Pseudomonadota</taxon>
        <taxon>Gammaproteobacteria</taxon>
        <taxon>Chromatiales</taxon>
        <taxon>Sedimenticolaceae</taxon>
        <taxon>Sedimenticola</taxon>
    </lineage>
</organism>
<dbReference type="InterPro" id="IPR004358">
    <property type="entry name" value="Sig_transdc_His_kin-like_C"/>
</dbReference>
<comment type="catalytic activity">
    <reaction evidence="1">
        <text>ATP + protein L-histidine = ADP + protein N-phospho-L-histidine.</text>
        <dbReference type="EC" id="2.7.13.3"/>
    </reaction>
</comment>
<dbReference type="SUPFAM" id="SSF47384">
    <property type="entry name" value="Homodimeric domain of signal transducing histidine kinase"/>
    <property type="match status" value="1"/>
</dbReference>
<proteinExistence type="predicted"/>
<keyword evidence="18" id="KW-1185">Reference proteome</keyword>
<dbReference type="InterPro" id="IPR036097">
    <property type="entry name" value="HisK_dim/P_sf"/>
</dbReference>
<dbReference type="Pfam" id="PF00512">
    <property type="entry name" value="HisKA"/>
    <property type="match status" value="1"/>
</dbReference>
<dbReference type="KEGG" id="seds:AAY24_00450"/>
<evidence type="ECO:0000313" key="18">
    <source>
        <dbReference type="Proteomes" id="UP000034410"/>
    </source>
</evidence>
<dbReference type="EMBL" id="CP011412">
    <property type="protein sequence ID" value="AKH19067.1"/>
    <property type="molecule type" value="Genomic_DNA"/>
</dbReference>
<dbReference type="GO" id="GO:0005886">
    <property type="term" value="C:plasma membrane"/>
    <property type="evidence" value="ECO:0007669"/>
    <property type="project" value="UniProtKB-SubCell"/>
</dbReference>
<dbReference type="PANTHER" id="PTHR45528:SF1">
    <property type="entry name" value="SENSOR HISTIDINE KINASE CPXA"/>
    <property type="match status" value="1"/>
</dbReference>
<dbReference type="InterPro" id="IPR050398">
    <property type="entry name" value="HssS/ArlS-like"/>
</dbReference>
<dbReference type="Proteomes" id="UP000034410">
    <property type="component" value="Chromosome"/>
</dbReference>
<feature type="transmembrane region" description="Helical" evidence="14">
    <location>
        <begin position="184"/>
        <end position="203"/>
    </location>
</feature>
<keyword evidence="4" id="KW-1003">Cell membrane</keyword>
<dbReference type="SMART" id="SM00304">
    <property type="entry name" value="HAMP"/>
    <property type="match status" value="1"/>
</dbReference>
<dbReference type="PROSITE" id="PS50885">
    <property type="entry name" value="HAMP"/>
    <property type="match status" value="1"/>
</dbReference>
<dbReference type="Gene3D" id="1.10.287.130">
    <property type="match status" value="1"/>
</dbReference>
<keyword evidence="13 14" id="KW-0472">Membrane</keyword>
<evidence type="ECO:0000256" key="8">
    <source>
        <dbReference type="ARBA" id="ARBA00022741"/>
    </source>
</evidence>
<dbReference type="SUPFAM" id="SSF55874">
    <property type="entry name" value="ATPase domain of HSP90 chaperone/DNA topoisomerase II/histidine kinase"/>
    <property type="match status" value="1"/>
</dbReference>
<keyword evidence="12" id="KW-0902">Two-component regulatory system</keyword>
<evidence type="ECO:0000256" key="1">
    <source>
        <dbReference type="ARBA" id="ARBA00000085"/>
    </source>
</evidence>
<keyword evidence="6" id="KW-0808">Transferase</keyword>
<evidence type="ECO:0000256" key="6">
    <source>
        <dbReference type="ARBA" id="ARBA00022679"/>
    </source>
</evidence>
<dbReference type="PROSITE" id="PS50109">
    <property type="entry name" value="HIS_KIN"/>
    <property type="match status" value="1"/>
</dbReference>
<dbReference type="RefSeq" id="WP_046858005.1">
    <property type="nucleotide sequence ID" value="NZ_CP011412.1"/>
</dbReference>
<keyword evidence="7 14" id="KW-0812">Transmembrane</keyword>
<keyword evidence="10" id="KW-0067">ATP-binding</keyword>
<reference evidence="17 18" key="1">
    <citation type="journal article" date="2015" name="Genome Announc.">
        <title>Complete Genome Sequence of Sedimenticola thiotaurini Strain SIP-G1, a Polyphosphate- and Polyhydroxyalkanoate-Accumulating Sulfur-Oxidizing Gammaproteobacterium Isolated from Salt Marsh Sediments.</title>
        <authorList>
            <person name="Flood B.E."/>
            <person name="Jones D.S."/>
            <person name="Bailey J.V."/>
        </authorList>
    </citation>
    <scope>NUCLEOTIDE SEQUENCE [LARGE SCALE GENOMIC DNA]</scope>
    <source>
        <strain evidence="17 18">SIP-G1</strain>
    </source>
</reference>
<evidence type="ECO:0000256" key="3">
    <source>
        <dbReference type="ARBA" id="ARBA00012438"/>
    </source>
</evidence>
<dbReference type="InterPro" id="IPR036890">
    <property type="entry name" value="HATPase_C_sf"/>
</dbReference>
<dbReference type="CDD" id="cd06225">
    <property type="entry name" value="HAMP"/>
    <property type="match status" value="1"/>
</dbReference>
<dbReference type="SUPFAM" id="SSF158472">
    <property type="entry name" value="HAMP domain-like"/>
    <property type="match status" value="1"/>
</dbReference>
<evidence type="ECO:0000256" key="9">
    <source>
        <dbReference type="ARBA" id="ARBA00022777"/>
    </source>
</evidence>
<dbReference type="InterPro" id="IPR003660">
    <property type="entry name" value="HAMP_dom"/>
</dbReference>
<evidence type="ECO:0000256" key="13">
    <source>
        <dbReference type="ARBA" id="ARBA00023136"/>
    </source>
</evidence>
<dbReference type="OrthoDB" id="1931120at2"/>
<dbReference type="PANTHER" id="PTHR45528">
    <property type="entry name" value="SENSOR HISTIDINE KINASE CPXA"/>
    <property type="match status" value="1"/>
</dbReference>
<evidence type="ECO:0000256" key="12">
    <source>
        <dbReference type="ARBA" id="ARBA00023012"/>
    </source>
</evidence>
<feature type="domain" description="HAMP" evidence="16">
    <location>
        <begin position="201"/>
        <end position="253"/>
    </location>
</feature>